<dbReference type="Gramene" id="BGIOSGA029529-TA">
    <property type="protein sequence ID" value="BGIOSGA029529-PA"/>
    <property type="gene ID" value="BGIOSGA029529"/>
</dbReference>
<dbReference type="InterPro" id="IPR050425">
    <property type="entry name" value="NAD(P)_dehydrat-like"/>
</dbReference>
<evidence type="ECO:0000313" key="2">
    <source>
        <dbReference type="EMBL" id="EEC84803.1"/>
    </source>
</evidence>
<dbReference type="STRING" id="39946.B8BD22"/>
<sequence>MTTSTSPPRRRVVCVTGAGGFVGSWLCVLNDDPRDAFLKQLDMDPGNLHLFKADELDGDAMTVAFAGCEGVFHIGTPVPKYERVDPQAIVPLLPLHTSDTAHGALTPDSGAPYPAGSSLTLISGSGLMTTSSSWHTLARPASRDGLRATACLASDEQWLQ</sequence>
<keyword evidence="3" id="KW-1185">Reference proteome</keyword>
<dbReference type="Proteomes" id="UP000007015">
    <property type="component" value="Chromosome 9"/>
</dbReference>
<dbReference type="Gene3D" id="3.40.50.720">
    <property type="entry name" value="NAD(P)-binding Rossmann-like Domain"/>
    <property type="match status" value="1"/>
</dbReference>
<evidence type="ECO:0000256" key="1">
    <source>
        <dbReference type="ARBA" id="ARBA00023002"/>
    </source>
</evidence>
<dbReference type="InterPro" id="IPR036291">
    <property type="entry name" value="NAD(P)-bd_dom_sf"/>
</dbReference>
<dbReference type="PANTHER" id="PTHR10366:SF500">
    <property type="entry name" value="OS09G0491852 PROTEIN"/>
    <property type="match status" value="1"/>
</dbReference>
<organism evidence="2 3">
    <name type="scientific">Oryza sativa subsp. indica</name>
    <name type="common">Rice</name>
    <dbReference type="NCBI Taxonomy" id="39946"/>
    <lineage>
        <taxon>Eukaryota</taxon>
        <taxon>Viridiplantae</taxon>
        <taxon>Streptophyta</taxon>
        <taxon>Embryophyta</taxon>
        <taxon>Tracheophyta</taxon>
        <taxon>Spermatophyta</taxon>
        <taxon>Magnoliopsida</taxon>
        <taxon>Liliopsida</taxon>
        <taxon>Poales</taxon>
        <taxon>Poaceae</taxon>
        <taxon>BOP clade</taxon>
        <taxon>Oryzoideae</taxon>
        <taxon>Oryzeae</taxon>
        <taxon>Oryzinae</taxon>
        <taxon>Oryza</taxon>
        <taxon>Oryza sativa</taxon>
    </lineage>
</organism>
<dbReference type="SUPFAM" id="SSF51735">
    <property type="entry name" value="NAD(P)-binding Rossmann-fold domains"/>
    <property type="match status" value="1"/>
</dbReference>
<accession>B8BD22</accession>
<keyword evidence="1" id="KW-0560">Oxidoreductase</keyword>
<reference evidence="2 3" key="1">
    <citation type="journal article" date="2005" name="PLoS Biol.">
        <title>The genomes of Oryza sativa: a history of duplications.</title>
        <authorList>
            <person name="Yu J."/>
            <person name="Wang J."/>
            <person name="Lin W."/>
            <person name="Li S."/>
            <person name="Li H."/>
            <person name="Zhou J."/>
            <person name="Ni P."/>
            <person name="Dong W."/>
            <person name="Hu S."/>
            <person name="Zeng C."/>
            <person name="Zhang J."/>
            <person name="Zhang Y."/>
            <person name="Li R."/>
            <person name="Xu Z."/>
            <person name="Li S."/>
            <person name="Li X."/>
            <person name="Zheng H."/>
            <person name="Cong L."/>
            <person name="Lin L."/>
            <person name="Yin J."/>
            <person name="Geng J."/>
            <person name="Li G."/>
            <person name="Shi J."/>
            <person name="Liu J."/>
            <person name="Lv H."/>
            <person name="Li J."/>
            <person name="Wang J."/>
            <person name="Deng Y."/>
            <person name="Ran L."/>
            <person name="Shi X."/>
            <person name="Wang X."/>
            <person name="Wu Q."/>
            <person name="Li C."/>
            <person name="Ren X."/>
            <person name="Wang J."/>
            <person name="Wang X."/>
            <person name="Li D."/>
            <person name="Liu D."/>
            <person name="Zhang X."/>
            <person name="Ji Z."/>
            <person name="Zhao W."/>
            <person name="Sun Y."/>
            <person name="Zhang Z."/>
            <person name="Bao J."/>
            <person name="Han Y."/>
            <person name="Dong L."/>
            <person name="Ji J."/>
            <person name="Chen P."/>
            <person name="Wu S."/>
            <person name="Liu J."/>
            <person name="Xiao Y."/>
            <person name="Bu D."/>
            <person name="Tan J."/>
            <person name="Yang L."/>
            <person name="Ye C."/>
            <person name="Zhang J."/>
            <person name="Xu J."/>
            <person name="Zhou Y."/>
            <person name="Yu Y."/>
            <person name="Zhang B."/>
            <person name="Zhuang S."/>
            <person name="Wei H."/>
            <person name="Liu B."/>
            <person name="Lei M."/>
            <person name="Yu H."/>
            <person name="Li Y."/>
            <person name="Xu H."/>
            <person name="Wei S."/>
            <person name="He X."/>
            <person name="Fang L."/>
            <person name="Zhang Z."/>
            <person name="Zhang Y."/>
            <person name="Huang X."/>
            <person name="Su Z."/>
            <person name="Tong W."/>
            <person name="Li J."/>
            <person name="Tong Z."/>
            <person name="Li S."/>
            <person name="Ye J."/>
            <person name="Wang L."/>
            <person name="Fang L."/>
            <person name="Lei T."/>
            <person name="Chen C."/>
            <person name="Chen H."/>
            <person name="Xu Z."/>
            <person name="Li H."/>
            <person name="Huang H."/>
            <person name="Zhang F."/>
            <person name="Xu H."/>
            <person name="Li N."/>
            <person name="Zhao C."/>
            <person name="Li S."/>
            <person name="Dong L."/>
            <person name="Huang Y."/>
            <person name="Li L."/>
            <person name="Xi Y."/>
            <person name="Qi Q."/>
            <person name="Li W."/>
            <person name="Zhang B."/>
            <person name="Hu W."/>
            <person name="Zhang Y."/>
            <person name="Tian X."/>
            <person name="Jiao Y."/>
            <person name="Liang X."/>
            <person name="Jin J."/>
            <person name="Gao L."/>
            <person name="Zheng W."/>
            <person name="Hao B."/>
            <person name="Liu S."/>
            <person name="Wang W."/>
            <person name="Yuan L."/>
            <person name="Cao M."/>
            <person name="McDermott J."/>
            <person name="Samudrala R."/>
            <person name="Wang J."/>
            <person name="Wong G.K."/>
            <person name="Yang H."/>
        </authorList>
    </citation>
    <scope>NUCLEOTIDE SEQUENCE [LARGE SCALE GENOMIC DNA]</scope>
    <source>
        <strain evidence="3">cv. 93-11</strain>
    </source>
</reference>
<dbReference type="EMBL" id="CM000134">
    <property type="protein sequence ID" value="EEC84803.1"/>
    <property type="molecule type" value="Genomic_DNA"/>
</dbReference>
<evidence type="ECO:0008006" key="4">
    <source>
        <dbReference type="Google" id="ProtNLM"/>
    </source>
</evidence>
<protein>
    <recommendedName>
        <fullName evidence="4">NAD-dependent epimerase/dehydratase domain-containing protein</fullName>
    </recommendedName>
</protein>
<dbReference type="HOGENOM" id="CLU_1655069_0_0_1"/>
<dbReference type="GO" id="GO:0016616">
    <property type="term" value="F:oxidoreductase activity, acting on the CH-OH group of donors, NAD or NADP as acceptor"/>
    <property type="evidence" value="ECO:0007669"/>
    <property type="project" value="TreeGrafter"/>
</dbReference>
<dbReference type="PANTHER" id="PTHR10366">
    <property type="entry name" value="NAD DEPENDENT EPIMERASE/DEHYDRATASE"/>
    <property type="match status" value="1"/>
</dbReference>
<name>B8BD22_ORYSI</name>
<proteinExistence type="predicted"/>
<gene>
    <name evidence="2" type="ORF">OsI_31868</name>
</gene>
<dbReference type="AlphaFoldDB" id="B8BD22"/>
<evidence type="ECO:0000313" key="3">
    <source>
        <dbReference type="Proteomes" id="UP000007015"/>
    </source>
</evidence>